<evidence type="ECO:0000313" key="1">
    <source>
        <dbReference type="EMBL" id="KAJ8643650.1"/>
    </source>
</evidence>
<dbReference type="EMBL" id="CM056810">
    <property type="protein sequence ID" value="KAJ8643650.1"/>
    <property type="molecule type" value="Genomic_DNA"/>
</dbReference>
<accession>A0ACC2MDE7</accession>
<dbReference type="Proteomes" id="UP001234297">
    <property type="component" value="Chromosome 2"/>
</dbReference>
<reference evidence="1 2" key="1">
    <citation type="journal article" date="2022" name="Hortic Res">
        <title>A haplotype resolved chromosomal level avocado genome allows analysis of novel avocado genes.</title>
        <authorList>
            <person name="Nath O."/>
            <person name="Fletcher S.J."/>
            <person name="Hayward A."/>
            <person name="Shaw L.M."/>
            <person name="Masouleh A.K."/>
            <person name="Furtado A."/>
            <person name="Henry R.J."/>
            <person name="Mitter N."/>
        </authorList>
    </citation>
    <scope>NUCLEOTIDE SEQUENCE [LARGE SCALE GENOMIC DNA]</scope>
    <source>
        <strain evidence="2">cv. Hass</strain>
    </source>
</reference>
<organism evidence="1 2">
    <name type="scientific">Persea americana</name>
    <name type="common">Avocado</name>
    <dbReference type="NCBI Taxonomy" id="3435"/>
    <lineage>
        <taxon>Eukaryota</taxon>
        <taxon>Viridiplantae</taxon>
        <taxon>Streptophyta</taxon>
        <taxon>Embryophyta</taxon>
        <taxon>Tracheophyta</taxon>
        <taxon>Spermatophyta</taxon>
        <taxon>Magnoliopsida</taxon>
        <taxon>Magnoliidae</taxon>
        <taxon>Laurales</taxon>
        <taxon>Lauraceae</taxon>
        <taxon>Persea</taxon>
    </lineage>
</organism>
<sequence length="182" mass="20336">MVLAFGPPEFLLDSPKEANPQYLAWIQQDQNVLCWINATLSPTLLAHVACLKTTRDAWIALEKRFTSLSRSHIIQLKTQLQSIKKGSQSISEYIQRIKHLAENLDVVLCPVDDEDLIIHTLNGLPSDYGPFKTSIRTRYSPISLEELHVLLLCEELSLDNSQAVVPDYSSAAFLSAKDNSSG</sequence>
<proteinExistence type="predicted"/>
<evidence type="ECO:0000313" key="2">
    <source>
        <dbReference type="Proteomes" id="UP001234297"/>
    </source>
</evidence>
<keyword evidence="2" id="KW-1185">Reference proteome</keyword>
<protein>
    <submittedName>
        <fullName evidence="1">Uncharacterized protein</fullName>
    </submittedName>
</protein>
<gene>
    <name evidence="1" type="ORF">MRB53_005398</name>
</gene>
<comment type="caution">
    <text evidence="1">The sequence shown here is derived from an EMBL/GenBank/DDBJ whole genome shotgun (WGS) entry which is preliminary data.</text>
</comment>
<name>A0ACC2MDE7_PERAE</name>